<dbReference type="CDD" id="cd00397">
    <property type="entry name" value="DNA_BRE_C"/>
    <property type="match status" value="1"/>
</dbReference>
<evidence type="ECO:0000259" key="5">
    <source>
        <dbReference type="PROSITE" id="PS51898"/>
    </source>
</evidence>
<keyword evidence="3" id="KW-0233">DNA recombination</keyword>
<keyword evidence="1" id="KW-0229">DNA integration</keyword>
<dbReference type="InterPro" id="IPR013762">
    <property type="entry name" value="Integrase-like_cat_sf"/>
</dbReference>
<accession>A0A1H9ETH1</accession>
<dbReference type="PANTHER" id="PTHR30349">
    <property type="entry name" value="PHAGE INTEGRASE-RELATED"/>
    <property type="match status" value="1"/>
</dbReference>
<dbReference type="GO" id="GO:0003677">
    <property type="term" value="F:DNA binding"/>
    <property type="evidence" value="ECO:0007669"/>
    <property type="project" value="UniProtKB-UniRule"/>
</dbReference>
<dbReference type="InterPro" id="IPR010998">
    <property type="entry name" value="Integrase_recombinase_N"/>
</dbReference>
<dbReference type="Proteomes" id="UP000199114">
    <property type="component" value="Unassembled WGS sequence"/>
</dbReference>
<dbReference type="Pfam" id="PF00589">
    <property type="entry name" value="Phage_integrase"/>
    <property type="match status" value="1"/>
</dbReference>
<dbReference type="InterPro" id="IPR044068">
    <property type="entry name" value="CB"/>
</dbReference>
<sequence>MARTPRDRLNHEKDTVEELADVGELSIETRDALLEWADALDSRTTRRKYLDDRGREKTLEPRSIENYLQALRLCEERGLDLLECSAEEFNDFIDRQHDDRGLSKVTLMRYQSAAQTFYRYYDDLGIDPDDIHVYAERSEPRHDDRDMFTDEDVDALREACDRPRDRAFLEMLIYTGQRLTAIRTLRIKDIDLDQGVFYLNDEADGLKGAADRGRKRPLFGARKYVRDWLQYHPRKDEPDAPLFVGDPNHWKTNLDEPWSEPGVRKHLKRIGERAGVDKPVNPHNFRHYFVTVMKREYSMDTDTLRALLGVTEDSNILHTTYSHVTNDDYVRKAEEQLGYREEEASSPMTPDACPTCGELLQDHWRQCPSCGEVFGPELEQLADETDTATDDALDQVLGGSEPLSNEEREAFRTVLDAIGDPVALADEIEGSGD</sequence>
<dbReference type="PANTHER" id="PTHR30349:SF41">
    <property type="entry name" value="INTEGRASE_RECOMBINASE PROTEIN MJ0367-RELATED"/>
    <property type="match status" value="1"/>
</dbReference>
<dbReference type="InterPro" id="IPR002104">
    <property type="entry name" value="Integrase_catalytic"/>
</dbReference>
<dbReference type="SUPFAM" id="SSF56349">
    <property type="entry name" value="DNA breaking-rejoining enzymes"/>
    <property type="match status" value="1"/>
</dbReference>
<dbReference type="PROSITE" id="PS51898">
    <property type="entry name" value="TYR_RECOMBINASE"/>
    <property type="match status" value="1"/>
</dbReference>
<evidence type="ECO:0000256" key="1">
    <source>
        <dbReference type="ARBA" id="ARBA00022908"/>
    </source>
</evidence>
<dbReference type="InterPro" id="IPR050090">
    <property type="entry name" value="Tyrosine_recombinase_XerCD"/>
</dbReference>
<feature type="domain" description="Core-binding (CB)" evidence="6">
    <location>
        <begin position="27"/>
        <end position="122"/>
    </location>
</feature>
<gene>
    <name evidence="7" type="ORF">SAMN04489841_1364</name>
</gene>
<dbReference type="RefSeq" id="WP_090615355.1">
    <property type="nucleotide sequence ID" value="NZ_FOFD01000002.1"/>
</dbReference>
<proteinExistence type="predicted"/>
<dbReference type="Gene3D" id="1.10.150.130">
    <property type="match status" value="1"/>
</dbReference>
<keyword evidence="2 4" id="KW-0238">DNA-binding</keyword>
<feature type="domain" description="Tyr recombinase" evidence="5">
    <location>
        <begin position="143"/>
        <end position="335"/>
    </location>
</feature>
<organism evidence="7 8">
    <name type="scientific">Natrinema salaciae</name>
    <dbReference type="NCBI Taxonomy" id="1186196"/>
    <lineage>
        <taxon>Archaea</taxon>
        <taxon>Methanobacteriati</taxon>
        <taxon>Methanobacteriota</taxon>
        <taxon>Stenosarchaea group</taxon>
        <taxon>Halobacteria</taxon>
        <taxon>Halobacteriales</taxon>
        <taxon>Natrialbaceae</taxon>
        <taxon>Natrinema</taxon>
    </lineage>
</organism>
<evidence type="ECO:0000256" key="4">
    <source>
        <dbReference type="PROSITE-ProRule" id="PRU01248"/>
    </source>
</evidence>
<evidence type="ECO:0000259" key="6">
    <source>
        <dbReference type="PROSITE" id="PS51900"/>
    </source>
</evidence>
<dbReference type="EMBL" id="FOFD01000002">
    <property type="protein sequence ID" value="SEQ28288.1"/>
    <property type="molecule type" value="Genomic_DNA"/>
</dbReference>
<evidence type="ECO:0000256" key="2">
    <source>
        <dbReference type="ARBA" id="ARBA00023125"/>
    </source>
</evidence>
<name>A0A1H9ETH1_9EURY</name>
<dbReference type="InterPro" id="IPR011010">
    <property type="entry name" value="DNA_brk_join_enz"/>
</dbReference>
<protein>
    <submittedName>
        <fullName evidence="7">Site-specific recombinase XerD</fullName>
    </submittedName>
</protein>
<dbReference type="GO" id="GO:0015074">
    <property type="term" value="P:DNA integration"/>
    <property type="evidence" value="ECO:0007669"/>
    <property type="project" value="UniProtKB-KW"/>
</dbReference>
<evidence type="ECO:0000313" key="8">
    <source>
        <dbReference type="Proteomes" id="UP000199114"/>
    </source>
</evidence>
<dbReference type="GO" id="GO:0006310">
    <property type="term" value="P:DNA recombination"/>
    <property type="evidence" value="ECO:0007669"/>
    <property type="project" value="UniProtKB-KW"/>
</dbReference>
<evidence type="ECO:0000313" key="7">
    <source>
        <dbReference type="EMBL" id="SEQ28288.1"/>
    </source>
</evidence>
<dbReference type="PROSITE" id="PS51900">
    <property type="entry name" value="CB"/>
    <property type="match status" value="1"/>
</dbReference>
<dbReference type="AlphaFoldDB" id="A0A1H9ETH1"/>
<reference evidence="8" key="1">
    <citation type="submission" date="2016-10" db="EMBL/GenBank/DDBJ databases">
        <authorList>
            <person name="Varghese N."/>
            <person name="Submissions S."/>
        </authorList>
    </citation>
    <scope>NUCLEOTIDE SEQUENCE [LARGE SCALE GENOMIC DNA]</scope>
    <source>
        <strain evidence="8">DSM 25055</strain>
    </source>
</reference>
<keyword evidence="8" id="KW-1185">Reference proteome</keyword>
<evidence type="ECO:0000256" key="3">
    <source>
        <dbReference type="ARBA" id="ARBA00023172"/>
    </source>
</evidence>
<dbReference type="Gene3D" id="1.10.443.10">
    <property type="entry name" value="Intergrase catalytic core"/>
    <property type="match status" value="1"/>
</dbReference>